<keyword evidence="4" id="KW-0804">Transcription</keyword>
<comment type="caution">
    <text evidence="9">The sequence shown here is derived from an EMBL/GenBank/DDBJ whole genome shotgun (WGS) entry which is preliminary data.</text>
</comment>
<dbReference type="InterPro" id="IPR016177">
    <property type="entry name" value="DNA-bd_dom_sf"/>
</dbReference>
<protein>
    <recommendedName>
        <fullName evidence="8">AP2/ERF domain-containing protein</fullName>
    </recommendedName>
</protein>
<dbReference type="PROSITE" id="PS51032">
    <property type="entry name" value="AP2_ERF"/>
    <property type="match status" value="1"/>
</dbReference>
<dbReference type="GO" id="GO:0003677">
    <property type="term" value="F:DNA binding"/>
    <property type="evidence" value="ECO:0007669"/>
    <property type="project" value="UniProtKB-KW"/>
</dbReference>
<evidence type="ECO:0000313" key="9">
    <source>
        <dbReference type="EMBL" id="KAK2645387.1"/>
    </source>
</evidence>
<accession>A0AAD9U0L3</accession>
<keyword evidence="10" id="KW-1185">Reference proteome</keyword>
<feature type="region of interest" description="Disordered" evidence="7">
    <location>
        <begin position="141"/>
        <end position="178"/>
    </location>
</feature>
<evidence type="ECO:0000259" key="8">
    <source>
        <dbReference type="PROSITE" id="PS51032"/>
    </source>
</evidence>
<dbReference type="GO" id="GO:0003700">
    <property type="term" value="F:DNA-binding transcription factor activity"/>
    <property type="evidence" value="ECO:0007669"/>
    <property type="project" value="InterPro"/>
</dbReference>
<dbReference type="GO" id="GO:0009873">
    <property type="term" value="P:ethylene-activated signaling pathway"/>
    <property type="evidence" value="ECO:0007669"/>
    <property type="project" value="InterPro"/>
</dbReference>
<dbReference type="InterPro" id="IPR001471">
    <property type="entry name" value="AP2/ERF_dom"/>
</dbReference>
<dbReference type="SUPFAM" id="SSF54171">
    <property type="entry name" value="DNA-binding domain"/>
    <property type="match status" value="1"/>
</dbReference>
<dbReference type="CDD" id="cd00018">
    <property type="entry name" value="AP2"/>
    <property type="match status" value="1"/>
</dbReference>
<dbReference type="PANTHER" id="PTHR31190:SF142">
    <property type="entry name" value="ETHYLENE-RESPONSIVE TRANSCRIPTION FACTOR RAP2-3"/>
    <property type="match status" value="1"/>
</dbReference>
<keyword evidence="2" id="KW-0805">Transcription regulation</keyword>
<dbReference type="InterPro" id="IPR036955">
    <property type="entry name" value="AP2/ERF_dom_sf"/>
</dbReference>
<sequence length="278" mass="31536">MCGGAIITDFDELRRGRKLTAEDLWSELDTISELLGIDYTTGKNHNQIPQKTNQVAKVSEDEEEKKTDEKVSQLGGKLKKKTERTRKNVYRGIRQRPWGKWAAEIRDPHKGVRVWLGTFNTAVEAARAYDGAAMRIRGDKAKLNFPQPPTPPPAADPPAKRRCLSPDETSASLPPPPPTYVGFGYEDEFYQVLPNIEAEHKEELELKEQISNLESFLELEPTTSMAETEAVTTQVSGSGGECDPMDLWMLDDVVLQTLDYRRHQQQQLPENNNYQFIY</sequence>
<evidence type="ECO:0000256" key="3">
    <source>
        <dbReference type="ARBA" id="ARBA00023125"/>
    </source>
</evidence>
<feature type="domain" description="AP2/ERF" evidence="8">
    <location>
        <begin position="89"/>
        <end position="146"/>
    </location>
</feature>
<evidence type="ECO:0000256" key="7">
    <source>
        <dbReference type="SAM" id="MobiDB-lite"/>
    </source>
</evidence>
<dbReference type="InterPro" id="IPR044808">
    <property type="entry name" value="ERF_plant"/>
</dbReference>
<dbReference type="PANTHER" id="PTHR31190">
    <property type="entry name" value="DNA-BINDING DOMAIN"/>
    <property type="match status" value="1"/>
</dbReference>
<dbReference type="Proteomes" id="UP001280121">
    <property type="component" value="Unassembled WGS sequence"/>
</dbReference>
<comment type="subcellular location">
    <subcellularLocation>
        <location evidence="1">Nucleus</location>
    </subcellularLocation>
</comment>
<evidence type="ECO:0000256" key="1">
    <source>
        <dbReference type="ARBA" id="ARBA00004123"/>
    </source>
</evidence>
<feature type="region of interest" description="Disordered" evidence="7">
    <location>
        <begin position="43"/>
        <end position="82"/>
    </location>
</feature>
<organism evidence="9 10">
    <name type="scientific">Dipteronia dyeriana</name>
    <dbReference type="NCBI Taxonomy" id="168575"/>
    <lineage>
        <taxon>Eukaryota</taxon>
        <taxon>Viridiplantae</taxon>
        <taxon>Streptophyta</taxon>
        <taxon>Embryophyta</taxon>
        <taxon>Tracheophyta</taxon>
        <taxon>Spermatophyta</taxon>
        <taxon>Magnoliopsida</taxon>
        <taxon>eudicotyledons</taxon>
        <taxon>Gunneridae</taxon>
        <taxon>Pentapetalae</taxon>
        <taxon>rosids</taxon>
        <taxon>malvids</taxon>
        <taxon>Sapindales</taxon>
        <taxon>Sapindaceae</taxon>
        <taxon>Hippocastanoideae</taxon>
        <taxon>Acereae</taxon>
        <taxon>Dipteronia</taxon>
    </lineage>
</organism>
<dbReference type="SMART" id="SM00380">
    <property type="entry name" value="AP2"/>
    <property type="match status" value="1"/>
</dbReference>
<dbReference type="Gene3D" id="3.30.730.10">
    <property type="entry name" value="AP2/ERF domain"/>
    <property type="match status" value="1"/>
</dbReference>
<reference evidence="9" key="1">
    <citation type="journal article" date="2023" name="Plant J.">
        <title>Genome sequences and population genomics provide insights into the demographic history, inbreeding, and mutation load of two 'living fossil' tree species of Dipteronia.</title>
        <authorList>
            <person name="Feng Y."/>
            <person name="Comes H.P."/>
            <person name="Chen J."/>
            <person name="Zhu S."/>
            <person name="Lu R."/>
            <person name="Zhang X."/>
            <person name="Li P."/>
            <person name="Qiu J."/>
            <person name="Olsen K.M."/>
            <person name="Qiu Y."/>
        </authorList>
    </citation>
    <scope>NUCLEOTIDE SEQUENCE</scope>
    <source>
        <strain evidence="9">KIB01</strain>
    </source>
</reference>
<evidence type="ECO:0000256" key="2">
    <source>
        <dbReference type="ARBA" id="ARBA00023015"/>
    </source>
</evidence>
<evidence type="ECO:0000256" key="6">
    <source>
        <dbReference type="ARBA" id="ARBA00024343"/>
    </source>
</evidence>
<gene>
    <name evidence="9" type="ORF">Ddye_020582</name>
</gene>
<dbReference type="EMBL" id="JANJYI010000006">
    <property type="protein sequence ID" value="KAK2645387.1"/>
    <property type="molecule type" value="Genomic_DNA"/>
</dbReference>
<evidence type="ECO:0000256" key="5">
    <source>
        <dbReference type="ARBA" id="ARBA00023242"/>
    </source>
</evidence>
<feature type="compositionally biased region" description="Polar residues" evidence="7">
    <location>
        <begin position="43"/>
        <end position="56"/>
    </location>
</feature>
<name>A0AAD9U0L3_9ROSI</name>
<evidence type="ECO:0000313" key="10">
    <source>
        <dbReference type="Proteomes" id="UP001280121"/>
    </source>
</evidence>
<dbReference type="GO" id="GO:0005634">
    <property type="term" value="C:nucleus"/>
    <property type="evidence" value="ECO:0007669"/>
    <property type="project" value="UniProtKB-SubCell"/>
</dbReference>
<dbReference type="AlphaFoldDB" id="A0AAD9U0L3"/>
<dbReference type="FunFam" id="3.30.730.10:FF:000001">
    <property type="entry name" value="Ethylene-responsive transcription factor 2"/>
    <property type="match status" value="1"/>
</dbReference>
<dbReference type="Pfam" id="PF00847">
    <property type="entry name" value="AP2"/>
    <property type="match status" value="1"/>
</dbReference>
<feature type="compositionally biased region" description="Pro residues" evidence="7">
    <location>
        <begin position="146"/>
        <end position="156"/>
    </location>
</feature>
<proteinExistence type="inferred from homology"/>
<comment type="similarity">
    <text evidence="6">Belongs to the AP2/ERF transcription factor family. ERF subfamily.</text>
</comment>
<keyword evidence="3" id="KW-0238">DNA-binding</keyword>
<keyword evidence="5" id="KW-0539">Nucleus</keyword>
<dbReference type="PRINTS" id="PR00367">
    <property type="entry name" value="ETHRSPELEMNT"/>
</dbReference>
<evidence type="ECO:0000256" key="4">
    <source>
        <dbReference type="ARBA" id="ARBA00023163"/>
    </source>
</evidence>